<dbReference type="AlphaFoldDB" id="A0AAV6WX29"/>
<protein>
    <submittedName>
        <fullName evidence="1">Uncharacterized protein</fullName>
    </submittedName>
</protein>
<evidence type="ECO:0000313" key="1">
    <source>
        <dbReference type="EMBL" id="KAG8375269.1"/>
    </source>
</evidence>
<name>A0AAV6WX29_9LAMI</name>
<reference evidence="1" key="1">
    <citation type="submission" date="2019-10" db="EMBL/GenBank/DDBJ databases">
        <authorList>
            <person name="Zhang R."/>
            <person name="Pan Y."/>
            <person name="Wang J."/>
            <person name="Ma R."/>
            <person name="Yu S."/>
        </authorList>
    </citation>
    <scope>NUCLEOTIDE SEQUENCE</scope>
    <source>
        <strain evidence="1">LA-IB0</strain>
        <tissue evidence="1">Leaf</tissue>
    </source>
</reference>
<organism evidence="1 2">
    <name type="scientific">Buddleja alternifolia</name>
    <dbReference type="NCBI Taxonomy" id="168488"/>
    <lineage>
        <taxon>Eukaryota</taxon>
        <taxon>Viridiplantae</taxon>
        <taxon>Streptophyta</taxon>
        <taxon>Embryophyta</taxon>
        <taxon>Tracheophyta</taxon>
        <taxon>Spermatophyta</taxon>
        <taxon>Magnoliopsida</taxon>
        <taxon>eudicotyledons</taxon>
        <taxon>Gunneridae</taxon>
        <taxon>Pentapetalae</taxon>
        <taxon>asterids</taxon>
        <taxon>lamiids</taxon>
        <taxon>Lamiales</taxon>
        <taxon>Scrophulariaceae</taxon>
        <taxon>Buddlejeae</taxon>
        <taxon>Buddleja</taxon>
    </lineage>
</organism>
<proteinExistence type="predicted"/>
<dbReference type="EMBL" id="WHWC01000010">
    <property type="protein sequence ID" value="KAG8375269.1"/>
    <property type="molecule type" value="Genomic_DNA"/>
</dbReference>
<sequence>MDEFMSSPSRSRCCIWKSSKKKEDVKGGKSSQISGSNFYYGDYGMEENIYGENGFLPVKDQERLLKEAMKEQEKATKKVAKKKGFNFPVKGKGK</sequence>
<dbReference type="Proteomes" id="UP000826271">
    <property type="component" value="Unassembled WGS sequence"/>
</dbReference>
<keyword evidence="2" id="KW-1185">Reference proteome</keyword>
<gene>
    <name evidence="1" type="ORF">BUALT_Bualt10G0082900</name>
</gene>
<comment type="caution">
    <text evidence="1">The sequence shown here is derived from an EMBL/GenBank/DDBJ whole genome shotgun (WGS) entry which is preliminary data.</text>
</comment>
<accession>A0AAV6WX29</accession>
<evidence type="ECO:0000313" key="2">
    <source>
        <dbReference type="Proteomes" id="UP000826271"/>
    </source>
</evidence>